<evidence type="ECO:0000313" key="2">
    <source>
        <dbReference type="EMBL" id="KAK8569267.1"/>
    </source>
</evidence>
<reference evidence="2 3" key="1">
    <citation type="journal article" date="2024" name="G3 (Bethesda)">
        <title>Genome assembly of Hibiscus sabdariffa L. provides insights into metabolisms of medicinal natural products.</title>
        <authorList>
            <person name="Kim T."/>
        </authorList>
    </citation>
    <scope>NUCLEOTIDE SEQUENCE [LARGE SCALE GENOMIC DNA]</scope>
    <source>
        <strain evidence="2">TK-2024</strain>
        <tissue evidence="2">Old leaves</tissue>
    </source>
</reference>
<evidence type="ECO:0000313" key="3">
    <source>
        <dbReference type="Proteomes" id="UP001472677"/>
    </source>
</evidence>
<organism evidence="2 3">
    <name type="scientific">Hibiscus sabdariffa</name>
    <name type="common">roselle</name>
    <dbReference type="NCBI Taxonomy" id="183260"/>
    <lineage>
        <taxon>Eukaryota</taxon>
        <taxon>Viridiplantae</taxon>
        <taxon>Streptophyta</taxon>
        <taxon>Embryophyta</taxon>
        <taxon>Tracheophyta</taxon>
        <taxon>Spermatophyta</taxon>
        <taxon>Magnoliopsida</taxon>
        <taxon>eudicotyledons</taxon>
        <taxon>Gunneridae</taxon>
        <taxon>Pentapetalae</taxon>
        <taxon>rosids</taxon>
        <taxon>malvids</taxon>
        <taxon>Malvales</taxon>
        <taxon>Malvaceae</taxon>
        <taxon>Malvoideae</taxon>
        <taxon>Hibiscus</taxon>
    </lineage>
</organism>
<keyword evidence="1" id="KW-1133">Transmembrane helix</keyword>
<keyword evidence="3" id="KW-1185">Reference proteome</keyword>
<protein>
    <submittedName>
        <fullName evidence="2">Uncharacterized protein</fullName>
    </submittedName>
</protein>
<keyword evidence="1" id="KW-0472">Membrane</keyword>
<sequence>MDNKESYKSLSVNNPMMIASSLRAHFASMLNKDWEVRFEWVSWECNMVIYRLAKAAINLSLDYHRFLDPPLFVVEILNAVALVRVLMLFVCAVDKLVLFAL</sequence>
<gene>
    <name evidence="2" type="ORF">V6N12_007797</name>
</gene>
<name>A0ABR2F2S8_9ROSI</name>
<accession>A0ABR2F2S8</accession>
<proteinExistence type="predicted"/>
<feature type="transmembrane region" description="Helical" evidence="1">
    <location>
        <begin position="71"/>
        <end position="93"/>
    </location>
</feature>
<comment type="caution">
    <text evidence="2">The sequence shown here is derived from an EMBL/GenBank/DDBJ whole genome shotgun (WGS) entry which is preliminary data.</text>
</comment>
<dbReference type="EMBL" id="JBBPBM010000009">
    <property type="protein sequence ID" value="KAK8569267.1"/>
    <property type="molecule type" value="Genomic_DNA"/>
</dbReference>
<dbReference type="Proteomes" id="UP001472677">
    <property type="component" value="Unassembled WGS sequence"/>
</dbReference>
<keyword evidence="1" id="KW-0812">Transmembrane</keyword>
<evidence type="ECO:0000256" key="1">
    <source>
        <dbReference type="SAM" id="Phobius"/>
    </source>
</evidence>